<feature type="transmembrane region" description="Helical" evidence="6">
    <location>
        <begin position="129"/>
        <end position="147"/>
    </location>
</feature>
<feature type="transmembrane region" description="Helical" evidence="6">
    <location>
        <begin position="353"/>
        <end position="378"/>
    </location>
</feature>
<sequence>MSGRTVDDDRSGTVVTPSAEFPPLDPAEVDTLRRVGAHWRTGSRPALPVDPTLDRYRNRPAPGRFSRLAPIALFEPEPGGRGGRDGLIAAEPANRPDSRLGRRLGRVRRVVLGPPLASAAVLHERMRKLVALPVLSSDLLSSVAYGPEALLTVLVLAGSGALGLALPLSAGLVLLMVAVGISYRQTIPAYPHGAGSYLVAGDNLGVGAGLTAAAGLMLDYVLTVSVSIAAGLHAVTSALPGLTPFTVPLGVLVILLLLAGNLRGVRTAGNIFVLPTYAFVAAVLGLLVVGYLRAAGRGFTPVAPPVVPAAEGLGLLLVLRAFASGAVSMTGIEAVSNAVPAFRPTEWRNARTTLAWMVAMLVVLFAGLTLLIHLAGLVPRPGETLLSQLARVTFPTGPWYAVVQATTALILLLAANTAFNDFPRLLFFMARAGHAPRRFLHLGDRLAFGNGLVALSGTAVVVFVAFGGHTEKLIPLYAVGVFLAFTLSQSGMVVHWRRHRDAGWRRRALVNGVGAVLSGLVLLTAAVAKFTEGAWVVVVAVPLLVLLFRRIHRHYRDLHTALALRAPPAAAEPGAGPQPVAGEGPPPTATGHRVGPPRPPAGRSVEVEELPQELRHLVVVPVVRLNRASMRALAYAVSLGRPTLAVHLAPEDAEADRFREQWRAWGDHVRLETIVSPYRAVVGPLAHYLAALHVAAPELVLTVVVPEVVLRRPWHRLLHNRTGHRLRRALRALPGVVVTTVPVHVVE</sequence>
<feature type="transmembrane region" description="Helical" evidence="6">
    <location>
        <begin position="508"/>
        <end position="528"/>
    </location>
</feature>
<protein>
    <submittedName>
        <fullName evidence="7">APC family permease</fullName>
    </submittedName>
</protein>
<name>A0ABS3VGU8_9ACTN</name>
<keyword evidence="2 6" id="KW-0812">Transmembrane</keyword>
<evidence type="ECO:0000313" key="7">
    <source>
        <dbReference type="EMBL" id="MBO4164856.1"/>
    </source>
</evidence>
<evidence type="ECO:0000256" key="2">
    <source>
        <dbReference type="ARBA" id="ARBA00022692"/>
    </source>
</evidence>
<accession>A0ABS3VGU8</accession>
<feature type="transmembrane region" description="Helical" evidence="6">
    <location>
        <begin position="271"/>
        <end position="292"/>
    </location>
</feature>
<dbReference type="Gene3D" id="1.20.1740.10">
    <property type="entry name" value="Amino acid/polyamine transporter I"/>
    <property type="match status" value="1"/>
</dbReference>
<proteinExistence type="predicted"/>
<evidence type="ECO:0000313" key="8">
    <source>
        <dbReference type="Proteomes" id="UP000671399"/>
    </source>
</evidence>
<gene>
    <name evidence="7" type="ORF">JQN83_29205</name>
</gene>
<dbReference type="RefSeq" id="WP_208570371.1">
    <property type="nucleotide sequence ID" value="NZ_JAGFWR010000030.1"/>
</dbReference>
<evidence type="ECO:0000256" key="5">
    <source>
        <dbReference type="SAM" id="MobiDB-lite"/>
    </source>
</evidence>
<dbReference type="InterPro" id="IPR002293">
    <property type="entry name" value="AA/rel_permease1"/>
</dbReference>
<feature type="transmembrane region" description="Helical" evidence="6">
    <location>
        <begin position="238"/>
        <end position="259"/>
    </location>
</feature>
<feature type="transmembrane region" description="Helical" evidence="6">
    <location>
        <begin position="312"/>
        <end position="332"/>
    </location>
</feature>
<feature type="region of interest" description="Disordered" evidence="5">
    <location>
        <begin position="569"/>
        <end position="605"/>
    </location>
</feature>
<dbReference type="InterPro" id="IPR053153">
    <property type="entry name" value="APC_K+_Transporter"/>
</dbReference>
<feature type="transmembrane region" description="Helical" evidence="6">
    <location>
        <begin position="474"/>
        <end position="496"/>
    </location>
</feature>
<dbReference type="Pfam" id="PF13520">
    <property type="entry name" value="AA_permease_2"/>
    <property type="match status" value="1"/>
</dbReference>
<comment type="caution">
    <text evidence="7">The sequence shown here is derived from an EMBL/GenBank/DDBJ whole genome shotgun (WGS) entry which is preliminary data.</text>
</comment>
<reference evidence="7 8" key="1">
    <citation type="submission" date="2021-03" db="EMBL/GenBank/DDBJ databases">
        <authorList>
            <person name="Lee D.-H."/>
        </authorList>
    </citation>
    <scope>NUCLEOTIDE SEQUENCE [LARGE SCALE GENOMIC DNA]</scope>
    <source>
        <strain evidence="7 8">MMS20-R2-23</strain>
    </source>
</reference>
<evidence type="ECO:0000256" key="4">
    <source>
        <dbReference type="ARBA" id="ARBA00023136"/>
    </source>
</evidence>
<dbReference type="PANTHER" id="PTHR47704:SF1">
    <property type="entry name" value="POTASSIUM TRANSPORTER KIMA"/>
    <property type="match status" value="1"/>
</dbReference>
<dbReference type="PANTHER" id="PTHR47704">
    <property type="entry name" value="POTASSIUM TRANSPORTER KIMA"/>
    <property type="match status" value="1"/>
</dbReference>
<dbReference type="EMBL" id="JAGFWR010000030">
    <property type="protein sequence ID" value="MBO4164856.1"/>
    <property type="molecule type" value="Genomic_DNA"/>
</dbReference>
<keyword evidence="4 6" id="KW-0472">Membrane</keyword>
<feature type="region of interest" description="Disordered" evidence="5">
    <location>
        <begin position="1"/>
        <end position="26"/>
    </location>
</feature>
<organism evidence="7 8">
    <name type="scientific">Micromonospora antibiotica</name>
    <dbReference type="NCBI Taxonomy" id="2807623"/>
    <lineage>
        <taxon>Bacteria</taxon>
        <taxon>Bacillati</taxon>
        <taxon>Actinomycetota</taxon>
        <taxon>Actinomycetes</taxon>
        <taxon>Micromonosporales</taxon>
        <taxon>Micromonosporaceae</taxon>
        <taxon>Micromonospora</taxon>
    </lineage>
</organism>
<feature type="transmembrane region" description="Helical" evidence="6">
    <location>
        <begin position="534"/>
        <end position="551"/>
    </location>
</feature>
<keyword evidence="3 6" id="KW-1133">Transmembrane helix</keyword>
<feature type="transmembrane region" description="Helical" evidence="6">
    <location>
        <begin position="204"/>
        <end position="232"/>
    </location>
</feature>
<evidence type="ECO:0000256" key="3">
    <source>
        <dbReference type="ARBA" id="ARBA00022989"/>
    </source>
</evidence>
<feature type="transmembrane region" description="Helical" evidence="6">
    <location>
        <begin position="446"/>
        <end position="468"/>
    </location>
</feature>
<comment type="subcellular location">
    <subcellularLocation>
        <location evidence="1">Membrane</location>
        <topology evidence="1">Multi-pass membrane protein</topology>
    </subcellularLocation>
</comment>
<feature type="compositionally biased region" description="Basic and acidic residues" evidence="5">
    <location>
        <begin position="1"/>
        <end position="11"/>
    </location>
</feature>
<evidence type="ECO:0000256" key="6">
    <source>
        <dbReference type="SAM" id="Phobius"/>
    </source>
</evidence>
<keyword evidence="8" id="KW-1185">Reference proteome</keyword>
<feature type="transmembrane region" description="Helical" evidence="6">
    <location>
        <begin position="153"/>
        <end position="183"/>
    </location>
</feature>
<feature type="compositionally biased region" description="Low complexity" evidence="5">
    <location>
        <begin position="569"/>
        <end position="583"/>
    </location>
</feature>
<dbReference type="Proteomes" id="UP000671399">
    <property type="component" value="Unassembled WGS sequence"/>
</dbReference>
<evidence type="ECO:0000256" key="1">
    <source>
        <dbReference type="ARBA" id="ARBA00004141"/>
    </source>
</evidence>
<feature type="transmembrane region" description="Helical" evidence="6">
    <location>
        <begin position="398"/>
        <end position="419"/>
    </location>
</feature>